<evidence type="ECO:0000256" key="3">
    <source>
        <dbReference type="ARBA" id="ARBA00022729"/>
    </source>
</evidence>
<feature type="compositionally biased region" description="Basic and acidic residues" evidence="5">
    <location>
        <begin position="1"/>
        <end position="12"/>
    </location>
</feature>
<dbReference type="GO" id="GO:0005576">
    <property type="term" value="C:extracellular region"/>
    <property type="evidence" value="ECO:0007669"/>
    <property type="project" value="UniProtKB-SubCell"/>
</dbReference>
<accession>A0AAD3YDP7</accession>
<keyword evidence="6" id="KW-1133">Transmembrane helix</keyword>
<dbReference type="InterPro" id="IPR008427">
    <property type="entry name" value="Extracellular_membr_CFEM_dom"/>
</dbReference>
<reference evidence="8" key="2">
    <citation type="submission" date="2023-06" db="EMBL/GenBank/DDBJ databases">
        <authorList>
            <person name="Kobayashi Y."/>
            <person name="Kayamori A."/>
            <person name="Aoki K."/>
            <person name="Shiwa Y."/>
            <person name="Fujita N."/>
            <person name="Sugita T."/>
            <person name="Iwasaki W."/>
            <person name="Tanaka N."/>
            <person name="Takashima M."/>
        </authorList>
    </citation>
    <scope>NUCLEOTIDE SEQUENCE</scope>
    <source>
        <strain evidence="8">HIS016</strain>
    </source>
</reference>
<keyword evidence="6" id="KW-0472">Membrane</keyword>
<feature type="transmembrane region" description="Helical" evidence="6">
    <location>
        <begin position="172"/>
        <end position="195"/>
    </location>
</feature>
<name>A0AAD3YDP7_9TREE</name>
<dbReference type="Proteomes" id="UP001222932">
    <property type="component" value="Unassembled WGS sequence"/>
</dbReference>
<dbReference type="EMBL" id="BTCM01000008">
    <property type="protein sequence ID" value="GMK59435.1"/>
    <property type="molecule type" value="Genomic_DNA"/>
</dbReference>
<feature type="compositionally biased region" description="Basic and acidic residues" evidence="5">
    <location>
        <begin position="300"/>
        <end position="312"/>
    </location>
</feature>
<keyword evidence="2" id="KW-0964">Secreted</keyword>
<feature type="region of interest" description="Disordered" evidence="5">
    <location>
        <begin position="266"/>
        <end position="356"/>
    </location>
</feature>
<gene>
    <name evidence="8" type="ORF">CspeluHIS016_0800410</name>
</gene>
<feature type="compositionally biased region" description="Acidic residues" evidence="5">
    <location>
        <begin position="24"/>
        <end position="38"/>
    </location>
</feature>
<evidence type="ECO:0000259" key="7">
    <source>
        <dbReference type="PROSITE" id="PS52012"/>
    </source>
</evidence>
<reference evidence="8" key="1">
    <citation type="journal article" date="2023" name="BMC Genomics">
        <title>Chromosome-level genome assemblies of Cutaneotrichosporon spp. (Trichosporonales, Basidiomycota) reveal imbalanced evolution between nucleotide sequences and chromosome synteny.</title>
        <authorList>
            <person name="Kobayashi Y."/>
            <person name="Kayamori A."/>
            <person name="Aoki K."/>
            <person name="Shiwa Y."/>
            <person name="Matsutani M."/>
            <person name="Fujita N."/>
            <person name="Sugita T."/>
            <person name="Iwasaki W."/>
            <person name="Tanaka N."/>
            <person name="Takashima M."/>
        </authorList>
    </citation>
    <scope>NUCLEOTIDE SEQUENCE</scope>
    <source>
        <strain evidence="8">HIS016</strain>
    </source>
</reference>
<feature type="domain" description="CFEM" evidence="7">
    <location>
        <begin position="58"/>
        <end position="169"/>
    </location>
</feature>
<keyword evidence="9" id="KW-1185">Reference proteome</keyword>
<feature type="region of interest" description="Disordered" evidence="5">
    <location>
        <begin position="370"/>
        <end position="409"/>
    </location>
</feature>
<dbReference type="PROSITE" id="PS52012">
    <property type="entry name" value="CFEM"/>
    <property type="match status" value="1"/>
</dbReference>
<keyword evidence="3" id="KW-0732">Signal</keyword>
<comment type="subcellular location">
    <subcellularLocation>
        <location evidence="1">Secreted</location>
    </subcellularLocation>
</comment>
<evidence type="ECO:0000313" key="8">
    <source>
        <dbReference type="EMBL" id="GMK59435.1"/>
    </source>
</evidence>
<dbReference type="AlphaFoldDB" id="A0AAD3YDP7"/>
<protein>
    <recommendedName>
        <fullName evidence="7">CFEM domain-containing protein</fullName>
    </recommendedName>
</protein>
<sequence>MAPVDSARRAYDIDDDYAYPGDNSADDNYTDDNSTDDNYPDDTLALPAVNYPDGPYTDVYTRGAALAHANYRRQSDATGIVGVPGCMTRCMRLANTGHCASNADFLCLCANHDYQASVTQCWATKCNATSYNLALSYASAACTAIGARMSASGNGASTNLTMQPIVYSRAAFNIQAVMSGLCSLVLLCAIGLGVLSCRAQARRQALSSTMSATAKSRVSVSRASGVSRLPRSYFPGREVGQISTLDMGSVDFGKMFEAPARRARRPRFTNRLPGERAFTNRQTEEWEMEDRASGAASGSRTHDRDEDKEDKGPASLDTGSEARYGESTAPLNPEPQSPTPQTPTPQTPSTVYMAHAPSAASLPLALKPVQYPLELEDDPPRTPPAPRALSVPPSPKAPQTYASGIVHAQ</sequence>
<evidence type="ECO:0000256" key="4">
    <source>
        <dbReference type="ARBA" id="ARBA00023157"/>
    </source>
</evidence>
<evidence type="ECO:0000256" key="1">
    <source>
        <dbReference type="ARBA" id="ARBA00004613"/>
    </source>
</evidence>
<evidence type="ECO:0000313" key="9">
    <source>
        <dbReference type="Proteomes" id="UP001222932"/>
    </source>
</evidence>
<proteinExistence type="predicted"/>
<evidence type="ECO:0000256" key="2">
    <source>
        <dbReference type="ARBA" id="ARBA00022525"/>
    </source>
</evidence>
<comment type="caution">
    <text evidence="8">The sequence shown here is derived from an EMBL/GenBank/DDBJ whole genome shotgun (WGS) entry which is preliminary data.</text>
</comment>
<dbReference type="Pfam" id="PF05730">
    <property type="entry name" value="CFEM"/>
    <property type="match status" value="1"/>
</dbReference>
<organism evidence="8 9">
    <name type="scientific">Cutaneotrichosporon spelunceum</name>
    <dbReference type="NCBI Taxonomy" id="1672016"/>
    <lineage>
        <taxon>Eukaryota</taxon>
        <taxon>Fungi</taxon>
        <taxon>Dikarya</taxon>
        <taxon>Basidiomycota</taxon>
        <taxon>Agaricomycotina</taxon>
        <taxon>Tremellomycetes</taxon>
        <taxon>Trichosporonales</taxon>
        <taxon>Trichosporonaceae</taxon>
        <taxon>Cutaneotrichosporon</taxon>
    </lineage>
</organism>
<evidence type="ECO:0000256" key="6">
    <source>
        <dbReference type="SAM" id="Phobius"/>
    </source>
</evidence>
<keyword evidence="6" id="KW-0812">Transmembrane</keyword>
<keyword evidence="4" id="KW-1015">Disulfide bond</keyword>
<feature type="compositionally biased region" description="Pro residues" evidence="5">
    <location>
        <begin position="381"/>
        <end position="396"/>
    </location>
</feature>
<evidence type="ECO:0000256" key="5">
    <source>
        <dbReference type="SAM" id="MobiDB-lite"/>
    </source>
</evidence>
<feature type="region of interest" description="Disordered" evidence="5">
    <location>
        <begin position="1"/>
        <end position="38"/>
    </location>
</feature>
<feature type="compositionally biased region" description="Pro residues" evidence="5">
    <location>
        <begin position="332"/>
        <end position="346"/>
    </location>
</feature>